<accession>A0A6L9QDW7</accession>
<keyword evidence="2" id="KW-1133">Transmembrane helix</keyword>
<dbReference type="AlphaFoldDB" id="A0A6L9QDW7"/>
<comment type="caution">
    <text evidence="3">The sequence shown here is derived from an EMBL/GenBank/DDBJ whole genome shotgun (WGS) entry which is preliminary data.</text>
</comment>
<evidence type="ECO:0000256" key="1">
    <source>
        <dbReference type="SAM" id="MobiDB-lite"/>
    </source>
</evidence>
<proteinExistence type="predicted"/>
<protein>
    <submittedName>
        <fullName evidence="3">Uncharacterized protein</fullName>
    </submittedName>
</protein>
<feature type="region of interest" description="Disordered" evidence="1">
    <location>
        <begin position="1"/>
        <end position="31"/>
    </location>
</feature>
<gene>
    <name evidence="3" type="ORF">G3I70_12570</name>
</gene>
<feature type="non-terminal residue" evidence="3">
    <location>
        <position position="1"/>
    </location>
</feature>
<dbReference type="Proteomes" id="UP000475532">
    <property type="component" value="Unassembled WGS sequence"/>
</dbReference>
<feature type="compositionally biased region" description="Low complexity" evidence="1">
    <location>
        <begin position="75"/>
        <end position="89"/>
    </location>
</feature>
<evidence type="ECO:0000256" key="2">
    <source>
        <dbReference type="SAM" id="Phobius"/>
    </source>
</evidence>
<keyword evidence="2" id="KW-0472">Membrane</keyword>
<name>A0A6L9QDW7_9ACTN</name>
<sequence>ASAGPPHNVTLEPPPAGPTVVTPPPAPPPSPPARVPWALLVPAGIFAAALVVAAVAIVLFTNGDENRSGKGGPGTSSSAPSTSQSGQTSVPGGYTPYKGSSFTAAAPEGWKAEPEGDDVTFTDQTKGVVRGLAIQRLGTSFQSPGDGLASAIGQMKNDPGYPDFTQESFDRNVPYKYGPAAELQFTFTKNGTPSRAKVRVFRSGGVFYQVLLVTDRAHWDESVTYYETFLQSLTMTG</sequence>
<feature type="region of interest" description="Disordered" evidence="1">
    <location>
        <begin position="63"/>
        <end position="98"/>
    </location>
</feature>
<evidence type="ECO:0000313" key="4">
    <source>
        <dbReference type="Proteomes" id="UP000475532"/>
    </source>
</evidence>
<evidence type="ECO:0000313" key="3">
    <source>
        <dbReference type="EMBL" id="NEA23322.1"/>
    </source>
</evidence>
<feature type="compositionally biased region" description="Pro residues" evidence="1">
    <location>
        <begin position="12"/>
        <end position="31"/>
    </location>
</feature>
<organism evidence="3 4">
    <name type="scientific">Actinomadura bangladeshensis</name>
    <dbReference type="NCBI Taxonomy" id="453573"/>
    <lineage>
        <taxon>Bacteria</taxon>
        <taxon>Bacillati</taxon>
        <taxon>Actinomycetota</taxon>
        <taxon>Actinomycetes</taxon>
        <taxon>Streptosporangiales</taxon>
        <taxon>Thermomonosporaceae</taxon>
        <taxon>Actinomadura</taxon>
    </lineage>
</organism>
<keyword evidence="2" id="KW-0812">Transmembrane</keyword>
<dbReference type="EMBL" id="JAAGLI010000311">
    <property type="protein sequence ID" value="NEA23322.1"/>
    <property type="molecule type" value="Genomic_DNA"/>
</dbReference>
<reference evidence="3 4" key="1">
    <citation type="submission" date="2020-01" db="EMBL/GenBank/DDBJ databases">
        <title>Insect and environment-associated Actinomycetes.</title>
        <authorList>
            <person name="Currrie C."/>
            <person name="Chevrette M."/>
            <person name="Carlson C."/>
            <person name="Stubbendieck R."/>
            <person name="Wendt-Pienkowski E."/>
        </authorList>
    </citation>
    <scope>NUCLEOTIDE SEQUENCE [LARGE SCALE GENOMIC DNA]</scope>
    <source>
        <strain evidence="3 4">SID10258</strain>
    </source>
</reference>
<feature type="transmembrane region" description="Helical" evidence="2">
    <location>
        <begin position="37"/>
        <end position="60"/>
    </location>
</feature>